<dbReference type="EC" id="2.3.1.9" evidence="2"/>
<reference evidence="9 10" key="1">
    <citation type="submission" date="2020-11" db="EMBL/GenBank/DDBJ databases">
        <title>Streptomyces spirodelae sp. nov., isolated from duckweed.</title>
        <authorList>
            <person name="Saimee Y."/>
            <person name="Duangmal K."/>
        </authorList>
    </citation>
    <scope>NUCLEOTIDE SEQUENCE [LARGE SCALE GENOMIC DNA]</scope>
    <source>
        <strain evidence="9 10">S16-07</strain>
    </source>
</reference>
<proteinExistence type="inferred from homology"/>
<feature type="domain" description="Thiolase C-terminal" evidence="8">
    <location>
        <begin position="286"/>
        <end position="411"/>
    </location>
</feature>
<evidence type="ECO:0000259" key="7">
    <source>
        <dbReference type="Pfam" id="PF00108"/>
    </source>
</evidence>
<evidence type="ECO:0000256" key="2">
    <source>
        <dbReference type="ARBA" id="ARBA00012705"/>
    </source>
</evidence>
<dbReference type="RefSeq" id="WP_209243466.1">
    <property type="nucleotide sequence ID" value="NZ_JADKMA010000276.1"/>
</dbReference>
<comment type="caution">
    <text evidence="9">The sequence shown here is derived from an EMBL/GenBank/DDBJ whole genome shotgun (WGS) entry which is preliminary data.</text>
</comment>
<protein>
    <recommendedName>
        <fullName evidence="5">Probable acetyl-CoA acetyltransferase</fullName>
        <ecNumber evidence="2">2.3.1.9</ecNumber>
    </recommendedName>
</protein>
<dbReference type="Pfam" id="PF02803">
    <property type="entry name" value="Thiolase_C"/>
    <property type="match status" value="1"/>
</dbReference>
<dbReference type="InterPro" id="IPR020616">
    <property type="entry name" value="Thiolase_N"/>
</dbReference>
<dbReference type="PANTHER" id="PTHR18919">
    <property type="entry name" value="ACETYL-COA C-ACYLTRANSFERASE"/>
    <property type="match status" value="1"/>
</dbReference>
<dbReference type="InterPro" id="IPR020617">
    <property type="entry name" value="Thiolase_C"/>
</dbReference>
<dbReference type="InterPro" id="IPR016039">
    <property type="entry name" value="Thiolase-like"/>
</dbReference>
<dbReference type="NCBIfam" id="NF004853">
    <property type="entry name" value="PRK06205.1"/>
    <property type="match status" value="1"/>
</dbReference>
<keyword evidence="4 6" id="KW-0012">Acyltransferase</keyword>
<evidence type="ECO:0000259" key="8">
    <source>
        <dbReference type="Pfam" id="PF02803"/>
    </source>
</evidence>
<keyword evidence="10" id="KW-1185">Reference proteome</keyword>
<evidence type="ECO:0000256" key="6">
    <source>
        <dbReference type="RuleBase" id="RU003557"/>
    </source>
</evidence>
<evidence type="ECO:0000256" key="3">
    <source>
        <dbReference type="ARBA" id="ARBA00022679"/>
    </source>
</evidence>
<accession>A0ABS3XLH6</accession>
<dbReference type="CDD" id="cd00751">
    <property type="entry name" value="thiolase"/>
    <property type="match status" value="1"/>
</dbReference>
<gene>
    <name evidence="9" type="ORF">ITI46_32150</name>
</gene>
<dbReference type="EMBL" id="JADKMA010000276">
    <property type="protein sequence ID" value="MBO8196259.1"/>
    <property type="molecule type" value="Genomic_DNA"/>
</dbReference>
<dbReference type="Pfam" id="PF00108">
    <property type="entry name" value="Thiolase_N"/>
    <property type="match status" value="1"/>
</dbReference>
<dbReference type="InterPro" id="IPR002155">
    <property type="entry name" value="Thiolase"/>
</dbReference>
<evidence type="ECO:0000256" key="1">
    <source>
        <dbReference type="ARBA" id="ARBA00010982"/>
    </source>
</evidence>
<evidence type="ECO:0000313" key="9">
    <source>
        <dbReference type="EMBL" id="MBO8196259.1"/>
    </source>
</evidence>
<organism evidence="9 10">
    <name type="scientific">Streptomyces oryzae</name>
    <dbReference type="NCBI Taxonomy" id="1434886"/>
    <lineage>
        <taxon>Bacteria</taxon>
        <taxon>Bacillati</taxon>
        <taxon>Actinomycetota</taxon>
        <taxon>Actinomycetes</taxon>
        <taxon>Kitasatosporales</taxon>
        <taxon>Streptomycetaceae</taxon>
        <taxon>Streptomyces</taxon>
    </lineage>
</organism>
<sequence length="416" mass="43185">MTGSPVGPGSADIVICEPLRTPIGRFGGALAGQRPQSLAALLISEIVSRTGIDPERVDEVILGHAYPSSEAPALGRVAALDAGLPPSVTGTQVDRRCGSGLQAVLDAAMQIRAGFSEVVIAGGAEVMSAAPYYTHEGRWGIKGPGLTLHDSLARGRITAGGENHPVPGGMIETAENLRREFSVGREEQDALALRSQQRAGRALAEGRFEAETVPVTVRTRKGITRVETDEHPRPDTTAEQLAALRPVRLEEDPEATVTAGNASGQNDAAAACLVTAAGTAERLGLRPLVRLVSFARAGVPAGTMGLGPVQATRDALAKARLGPADLDLIELNEAFAAQVLACTRALGLTERDHEQRINVNGSGISLGHPVGATGARILATLAHEMRRCGARYGLETMCIGGGQGLAAVFERVPDAG</sequence>
<dbReference type="PANTHER" id="PTHR18919:SF107">
    <property type="entry name" value="ACETYL-COA ACETYLTRANSFERASE, CYTOSOLIC"/>
    <property type="match status" value="1"/>
</dbReference>
<dbReference type="NCBIfam" id="TIGR01930">
    <property type="entry name" value="AcCoA-C-Actrans"/>
    <property type="match status" value="1"/>
</dbReference>
<keyword evidence="3 6" id="KW-0808">Transferase</keyword>
<comment type="similarity">
    <text evidence="1 6">Belongs to the thiolase-like superfamily. Thiolase family.</text>
</comment>
<evidence type="ECO:0000256" key="5">
    <source>
        <dbReference type="ARBA" id="ARBA00040529"/>
    </source>
</evidence>
<evidence type="ECO:0000313" key="10">
    <source>
        <dbReference type="Proteomes" id="UP001519064"/>
    </source>
</evidence>
<dbReference type="Gene3D" id="3.40.47.10">
    <property type="match status" value="2"/>
</dbReference>
<feature type="domain" description="Thiolase N-terminal" evidence="7">
    <location>
        <begin position="13"/>
        <end position="276"/>
    </location>
</feature>
<name>A0ABS3XLH6_9ACTN</name>
<evidence type="ECO:0000256" key="4">
    <source>
        <dbReference type="ARBA" id="ARBA00023315"/>
    </source>
</evidence>
<dbReference type="SUPFAM" id="SSF53901">
    <property type="entry name" value="Thiolase-like"/>
    <property type="match status" value="2"/>
</dbReference>
<dbReference type="PIRSF" id="PIRSF000429">
    <property type="entry name" value="Ac-CoA_Ac_transf"/>
    <property type="match status" value="1"/>
</dbReference>
<dbReference type="Proteomes" id="UP001519064">
    <property type="component" value="Unassembled WGS sequence"/>
</dbReference>